<dbReference type="eggNOG" id="COG0553">
    <property type="taxonomic scope" value="Bacteria"/>
</dbReference>
<dbReference type="CDD" id="cd18793">
    <property type="entry name" value="SF2_C_SNF"/>
    <property type="match status" value="1"/>
</dbReference>
<dbReference type="PROSITE" id="PS51194">
    <property type="entry name" value="HELICASE_CTER"/>
    <property type="match status" value="1"/>
</dbReference>
<dbReference type="SMART" id="SM00487">
    <property type="entry name" value="DEXDc"/>
    <property type="match status" value="1"/>
</dbReference>
<evidence type="ECO:0000259" key="5">
    <source>
        <dbReference type="PROSITE" id="PS51194"/>
    </source>
</evidence>
<evidence type="ECO:0000259" key="4">
    <source>
        <dbReference type="PROSITE" id="PS51192"/>
    </source>
</evidence>
<feature type="domain" description="Helicase ATP-binding" evidence="4">
    <location>
        <begin position="696"/>
        <end position="855"/>
    </location>
</feature>
<dbReference type="Pfam" id="PF00176">
    <property type="entry name" value="SNF2-rel_dom"/>
    <property type="match status" value="1"/>
</dbReference>
<dbReference type="InterPro" id="IPR001650">
    <property type="entry name" value="Helicase_C-like"/>
</dbReference>
<evidence type="ECO:0000259" key="3">
    <source>
        <dbReference type="PROSITE" id="PS50966"/>
    </source>
</evidence>
<dbReference type="Gene3D" id="3.40.50.10810">
    <property type="entry name" value="Tandem AAA-ATPase domain"/>
    <property type="match status" value="1"/>
</dbReference>
<name>A0A060RD55_9BACT</name>
<keyword evidence="2" id="KW-0479">Metal-binding</keyword>
<proteinExistence type="predicted"/>
<dbReference type="Pfam" id="PF12419">
    <property type="entry name" value="DUF3670"/>
    <property type="match status" value="1"/>
</dbReference>
<evidence type="ECO:0000256" key="1">
    <source>
        <dbReference type="ARBA" id="ARBA00022801"/>
    </source>
</evidence>
<keyword evidence="2" id="KW-0863">Zinc-finger</keyword>
<keyword evidence="6" id="KW-0347">Helicase</keyword>
<evidence type="ECO:0000256" key="2">
    <source>
        <dbReference type="PROSITE-ProRule" id="PRU00325"/>
    </source>
</evidence>
<reference evidence="6 7" key="1">
    <citation type="journal article" date="2015" name="Genome Announc.">
        <title>Complete Genome Sequence of the Novel Leech Symbiont Mucinivorans hirudinis M3T.</title>
        <authorList>
            <person name="Nelson M.C."/>
            <person name="Bomar L."/>
            <person name="Graf J."/>
        </authorList>
    </citation>
    <scope>NUCLEOTIDE SEQUENCE [LARGE SCALE GENOMIC DNA]</scope>
    <source>
        <strain evidence="7">M3</strain>
    </source>
</reference>
<dbReference type="InterPro" id="IPR007527">
    <property type="entry name" value="Znf_SWIM"/>
</dbReference>
<dbReference type="STRING" id="1433126.BN938_1437"/>
<protein>
    <submittedName>
        <fullName evidence="6">Helicase, SNF2/RAD54 family</fullName>
    </submittedName>
</protein>
<feature type="domain" description="Helicase C-terminal" evidence="5">
    <location>
        <begin position="988"/>
        <end position="1144"/>
    </location>
</feature>
<dbReference type="InterPro" id="IPR014001">
    <property type="entry name" value="Helicase_ATP-bd"/>
</dbReference>
<dbReference type="OrthoDB" id="9760715at2"/>
<dbReference type="GO" id="GO:0008270">
    <property type="term" value="F:zinc ion binding"/>
    <property type="evidence" value="ECO:0007669"/>
    <property type="project" value="UniProtKB-KW"/>
</dbReference>
<sequence length="1153" mass="130720">MAKDFGNTWWGREWLRSLDNIDYDNRLPRGASYARRGMVKEVKIKDNTIVAKVTGSRPRPYKIDIVVPPFFEDDIERLMAEIIQRPTIISKLLNRELDSEILTIAERLGLKVFPRQWIDFKMNCSCPDWAVPCKHLAAVIYMVSREIDNNPFVVFDIHKVNLLTELRKRGIHIETKSSLDIPRYKDFLKRTTAKTANADPYRRVDFTSLQPIGDALIQILADNPPFYAQGNFKDVYNKELSRAIKVAQKFLKKREGGDLLFPRAATSTITHRDTFSITVNGDAAWDVGGRSDEWMWALMALNPDRILDYEPSVASFHQLLMASLHLLANGAVIPQIVELEGADYAIRWLPATIDSRVASLMEQLEQTLVSKLITPASRKTSLGKQAELIISLFLNEIIDNVSHSTSSDVGDMFFHNESILFTGVGQGETAGGIKAWLDRYYIAHRDSQIIVSVEEEDEEFEVSVNIDNPAKGLAEIPLATLLANDAYSAMRYEVLQPLTLLSSFIWGLDSYINRGATPPIKLDSTAFAPFLMDIIPAIKLLNIKVILPKSLEHLLRPRPTVRLKGKSNEGKGFVNLLDLLCFDWQIAIGEEVLTVQEYQRLLGKASRLIKFKGKYLYVSDEDIAKIHRQLTSAKELSPYKLLQTALIEEFDGAPIVLSDEVRELLKHFTEQEEIPLPANIQATLRPYQERGFSWMYRNLKIGFGSVLADDMGLGKTLQVITLLLKLKEEEVITPKHRAIIIAPTGLLNNWLREINRFAPTLNAEIYHGTQRDFAKVEAELVITTYGTVRSDVEMLKKKKWQAVVIDEAQNIKNTETAQTKAVKALNAPLKIAMSGTPVENRLSEFWSIMDFSNKGYLGNIKSFKDEYATPIQVFNDEQAAGRFRRITAPLMMRRLKSDKSIITDLPDKIEQNRFALLTKEQAAIYDKTLQEAMNIIEEHSEAGEESLFKRQGLILQMILSLKQICNHPAQFLKSGATADATLSGKAMMLLDLVESITEANEKVLIFTQFREMGELLQKFIADRLGEEPMFYHGGSSVKEREDMVHRFQNSRSDKVFILSLKAAGTGLNLTAATHVIHYDLWWNPAVEAQATDRAYRIGQHNNVQVHRFITQNTFEEKIDAMIQSKRNLAELTVASGENWLGKLSNKELREIFG</sequence>
<dbReference type="InterPro" id="IPR000330">
    <property type="entry name" value="SNF2_N"/>
</dbReference>
<dbReference type="InterPro" id="IPR022138">
    <property type="entry name" value="DUF3670"/>
</dbReference>
<keyword evidence="6" id="KW-0547">Nucleotide-binding</keyword>
<dbReference type="PROSITE" id="PS50966">
    <property type="entry name" value="ZF_SWIM"/>
    <property type="match status" value="1"/>
</dbReference>
<dbReference type="Gene3D" id="3.40.50.300">
    <property type="entry name" value="P-loop containing nucleotide triphosphate hydrolases"/>
    <property type="match status" value="1"/>
</dbReference>
<dbReference type="InterPro" id="IPR038718">
    <property type="entry name" value="SNF2-like_sf"/>
</dbReference>
<dbReference type="HOGENOM" id="CLU_000315_21_8_10"/>
<accession>A0A060RD55</accession>
<dbReference type="InterPro" id="IPR049730">
    <property type="entry name" value="SNF2/RAD54-like_C"/>
</dbReference>
<dbReference type="CDD" id="cd18012">
    <property type="entry name" value="DEXQc_arch_SWI2_SNF2"/>
    <property type="match status" value="1"/>
</dbReference>
<dbReference type="Pfam" id="PF00271">
    <property type="entry name" value="Helicase_C"/>
    <property type="match status" value="1"/>
</dbReference>
<keyword evidence="1" id="KW-0378">Hydrolase</keyword>
<dbReference type="GO" id="GO:0004386">
    <property type="term" value="F:helicase activity"/>
    <property type="evidence" value="ECO:0007669"/>
    <property type="project" value="UniProtKB-KW"/>
</dbReference>
<keyword evidence="2" id="KW-0862">Zinc</keyword>
<dbReference type="AlphaFoldDB" id="A0A060RD55"/>
<dbReference type="InterPro" id="IPR027417">
    <property type="entry name" value="P-loop_NTPase"/>
</dbReference>
<keyword evidence="7" id="KW-1185">Reference proteome</keyword>
<dbReference type="GO" id="GO:0015616">
    <property type="term" value="F:DNA translocase activity"/>
    <property type="evidence" value="ECO:0007669"/>
    <property type="project" value="TreeGrafter"/>
</dbReference>
<keyword evidence="6" id="KW-0067">ATP-binding</keyword>
<dbReference type="GO" id="GO:0005524">
    <property type="term" value="F:ATP binding"/>
    <property type="evidence" value="ECO:0007669"/>
    <property type="project" value="InterPro"/>
</dbReference>
<dbReference type="InterPro" id="IPR050496">
    <property type="entry name" value="SNF2_RAD54_helicase_repair"/>
</dbReference>
<dbReference type="SUPFAM" id="SSF52540">
    <property type="entry name" value="P-loop containing nucleoside triphosphate hydrolases"/>
    <property type="match status" value="2"/>
</dbReference>
<dbReference type="Pfam" id="PF04434">
    <property type="entry name" value="SWIM"/>
    <property type="match status" value="1"/>
</dbReference>
<dbReference type="SMART" id="SM00490">
    <property type="entry name" value="HELICc"/>
    <property type="match status" value="1"/>
</dbReference>
<evidence type="ECO:0000313" key="7">
    <source>
        <dbReference type="Proteomes" id="UP000027616"/>
    </source>
</evidence>
<dbReference type="EMBL" id="HG934468">
    <property type="protein sequence ID" value="CDN31524.1"/>
    <property type="molecule type" value="Genomic_DNA"/>
</dbReference>
<gene>
    <name evidence="6" type="ORF">BN938_1437</name>
</gene>
<organism evidence="6 7">
    <name type="scientific">Mucinivorans hirudinis</name>
    <dbReference type="NCBI Taxonomy" id="1433126"/>
    <lineage>
        <taxon>Bacteria</taxon>
        <taxon>Pseudomonadati</taxon>
        <taxon>Bacteroidota</taxon>
        <taxon>Bacteroidia</taxon>
        <taxon>Bacteroidales</taxon>
        <taxon>Rikenellaceae</taxon>
        <taxon>Mucinivorans</taxon>
    </lineage>
</organism>
<dbReference type="KEGG" id="rbc:BN938_1437"/>
<dbReference type="GO" id="GO:0016787">
    <property type="term" value="F:hydrolase activity"/>
    <property type="evidence" value="ECO:0007669"/>
    <property type="project" value="UniProtKB-KW"/>
</dbReference>
<dbReference type="PANTHER" id="PTHR45629">
    <property type="entry name" value="SNF2/RAD54 FAMILY MEMBER"/>
    <property type="match status" value="1"/>
</dbReference>
<evidence type="ECO:0000313" key="6">
    <source>
        <dbReference type="EMBL" id="CDN31524.1"/>
    </source>
</evidence>
<dbReference type="PROSITE" id="PS51192">
    <property type="entry name" value="HELICASE_ATP_BIND_1"/>
    <property type="match status" value="1"/>
</dbReference>
<dbReference type="eggNOG" id="COG4279">
    <property type="taxonomic scope" value="Bacteria"/>
</dbReference>
<dbReference type="PATRIC" id="fig|1433126.3.peg.1422"/>
<dbReference type="Proteomes" id="UP000027616">
    <property type="component" value="Chromosome I"/>
</dbReference>
<dbReference type="PANTHER" id="PTHR45629:SF7">
    <property type="entry name" value="DNA EXCISION REPAIR PROTEIN ERCC-6-RELATED"/>
    <property type="match status" value="1"/>
</dbReference>
<feature type="domain" description="SWIM-type" evidence="3">
    <location>
        <begin position="116"/>
        <end position="144"/>
    </location>
</feature>